<keyword evidence="1" id="KW-1133">Transmembrane helix</keyword>
<keyword evidence="1" id="KW-0472">Membrane</keyword>
<protein>
    <submittedName>
        <fullName evidence="2">Uncharacterized protein</fullName>
    </submittedName>
</protein>
<comment type="caution">
    <text evidence="2">The sequence shown here is derived from an EMBL/GenBank/DDBJ whole genome shotgun (WGS) entry which is preliminary data.</text>
</comment>
<evidence type="ECO:0000256" key="1">
    <source>
        <dbReference type="SAM" id="Phobius"/>
    </source>
</evidence>
<dbReference type="AlphaFoldDB" id="A0A329U438"/>
<keyword evidence="1" id="KW-0812">Transmembrane</keyword>
<organism evidence="2 3">
    <name type="scientific">Faecalibacterium prausnitzii</name>
    <dbReference type="NCBI Taxonomy" id="853"/>
    <lineage>
        <taxon>Bacteria</taxon>
        <taxon>Bacillati</taxon>
        <taxon>Bacillota</taxon>
        <taxon>Clostridia</taxon>
        <taxon>Eubacteriales</taxon>
        <taxon>Oscillospiraceae</taxon>
        <taxon>Faecalibacterium</taxon>
    </lineage>
</organism>
<gene>
    <name evidence="2" type="ORF">C4N24_12250</name>
</gene>
<proteinExistence type="predicted"/>
<sequence length="60" mass="6455">MWVLKSLRAFQNPFFTSGVVTGSSRAAVSVLALSVIAARCHLSQRERPWHGGKVSGLSAK</sequence>
<reference evidence="2 3" key="1">
    <citation type="submission" date="2018-02" db="EMBL/GenBank/DDBJ databases">
        <title>Complete genome sequencing of Faecalibacterium prausnitzii strains isolated from the human gut.</title>
        <authorList>
            <person name="Fitzgerald B.C."/>
            <person name="Shkoporov A.N."/>
            <person name="Ross P.R."/>
            <person name="Hill C."/>
        </authorList>
    </citation>
    <scope>NUCLEOTIDE SEQUENCE [LARGE SCALE GENOMIC DNA]</scope>
    <source>
        <strain evidence="2 3">APC923/51-1</strain>
    </source>
</reference>
<feature type="transmembrane region" description="Helical" evidence="1">
    <location>
        <begin position="14"/>
        <end position="38"/>
    </location>
</feature>
<name>A0A329U438_9FIRM</name>
<dbReference type="EMBL" id="PRLD01000014">
    <property type="protein sequence ID" value="RAW56030.1"/>
    <property type="molecule type" value="Genomic_DNA"/>
</dbReference>
<evidence type="ECO:0000313" key="3">
    <source>
        <dbReference type="Proteomes" id="UP000251281"/>
    </source>
</evidence>
<evidence type="ECO:0000313" key="2">
    <source>
        <dbReference type="EMBL" id="RAW56030.1"/>
    </source>
</evidence>
<accession>A0A329U438</accession>
<dbReference type="Proteomes" id="UP000251281">
    <property type="component" value="Unassembled WGS sequence"/>
</dbReference>